<feature type="compositionally biased region" description="Basic and acidic residues" evidence="1">
    <location>
        <begin position="58"/>
        <end position="68"/>
    </location>
</feature>
<keyword evidence="2" id="KW-0812">Transmembrane</keyword>
<feature type="compositionally biased region" description="Polar residues" evidence="1">
    <location>
        <begin position="88"/>
        <end position="106"/>
    </location>
</feature>
<name>A0A163J0D0_ABSGL</name>
<dbReference type="OrthoDB" id="2290256at2759"/>
<dbReference type="EMBL" id="LT552359">
    <property type="protein sequence ID" value="SAL98800.1"/>
    <property type="molecule type" value="Genomic_DNA"/>
</dbReference>
<feature type="region of interest" description="Disordered" evidence="1">
    <location>
        <begin position="476"/>
        <end position="540"/>
    </location>
</feature>
<feature type="region of interest" description="Disordered" evidence="1">
    <location>
        <begin position="912"/>
        <end position="931"/>
    </location>
</feature>
<feature type="region of interest" description="Disordered" evidence="1">
    <location>
        <begin position="848"/>
        <end position="905"/>
    </location>
</feature>
<proteinExistence type="predicted"/>
<feature type="region of interest" description="Disordered" evidence="1">
    <location>
        <begin position="314"/>
        <end position="345"/>
    </location>
</feature>
<feature type="compositionally biased region" description="Gly residues" evidence="1">
    <location>
        <begin position="69"/>
        <end position="81"/>
    </location>
</feature>
<feature type="compositionally biased region" description="Polar residues" evidence="1">
    <location>
        <begin position="275"/>
        <end position="284"/>
    </location>
</feature>
<feature type="compositionally biased region" description="Low complexity" evidence="1">
    <location>
        <begin position="1099"/>
        <end position="1112"/>
    </location>
</feature>
<feature type="transmembrane region" description="Helical" evidence="2">
    <location>
        <begin position="1033"/>
        <end position="1059"/>
    </location>
</feature>
<feature type="compositionally biased region" description="Low complexity" evidence="1">
    <location>
        <begin position="504"/>
        <end position="522"/>
    </location>
</feature>
<keyword evidence="2" id="KW-0472">Membrane</keyword>
<accession>A0A163J0D0</accession>
<dbReference type="Proteomes" id="UP000078561">
    <property type="component" value="Unassembled WGS sequence"/>
</dbReference>
<feature type="region of interest" description="Disordered" evidence="1">
    <location>
        <begin position="222"/>
        <end position="284"/>
    </location>
</feature>
<feature type="compositionally biased region" description="Polar residues" evidence="1">
    <location>
        <begin position="14"/>
        <end position="57"/>
    </location>
</feature>
<keyword evidence="4" id="KW-1185">Reference proteome</keyword>
<feature type="compositionally biased region" description="Low complexity" evidence="1">
    <location>
        <begin position="245"/>
        <end position="263"/>
    </location>
</feature>
<dbReference type="AlphaFoldDB" id="A0A163J0D0"/>
<feature type="compositionally biased region" description="Basic and acidic residues" evidence="1">
    <location>
        <begin position="421"/>
        <end position="432"/>
    </location>
</feature>
<feature type="compositionally biased region" description="Polar residues" evidence="1">
    <location>
        <begin position="222"/>
        <end position="240"/>
    </location>
</feature>
<feature type="region of interest" description="Disordered" evidence="1">
    <location>
        <begin position="289"/>
        <end position="308"/>
    </location>
</feature>
<evidence type="ECO:0000256" key="1">
    <source>
        <dbReference type="SAM" id="MobiDB-lite"/>
    </source>
</evidence>
<evidence type="ECO:0000313" key="4">
    <source>
        <dbReference type="Proteomes" id="UP000078561"/>
    </source>
</evidence>
<feature type="compositionally biased region" description="Polar residues" evidence="1">
    <location>
        <begin position="491"/>
        <end position="503"/>
    </location>
</feature>
<evidence type="ECO:0000256" key="2">
    <source>
        <dbReference type="SAM" id="Phobius"/>
    </source>
</evidence>
<gene>
    <name evidence="3" type="primary">ABSGL_04365.1 scaffold 5409</name>
</gene>
<feature type="compositionally biased region" description="Polar residues" evidence="1">
    <location>
        <begin position="193"/>
        <end position="207"/>
    </location>
</feature>
<feature type="region of interest" description="Disordered" evidence="1">
    <location>
        <begin position="1"/>
        <end position="111"/>
    </location>
</feature>
<evidence type="ECO:0000313" key="3">
    <source>
        <dbReference type="EMBL" id="SAL98800.1"/>
    </source>
</evidence>
<feature type="compositionally biased region" description="Acidic residues" evidence="1">
    <location>
        <begin position="678"/>
        <end position="729"/>
    </location>
</feature>
<feature type="region of interest" description="Disordered" evidence="1">
    <location>
        <begin position="414"/>
        <end position="455"/>
    </location>
</feature>
<feature type="region of interest" description="Disordered" evidence="1">
    <location>
        <begin position="672"/>
        <end position="736"/>
    </location>
</feature>
<dbReference type="STRING" id="4829.A0A163J0D0"/>
<protein>
    <submittedName>
        <fullName evidence="3">Uncharacterized protein</fullName>
    </submittedName>
</protein>
<feature type="compositionally biased region" description="Pro residues" evidence="1">
    <location>
        <begin position="523"/>
        <end position="534"/>
    </location>
</feature>
<keyword evidence="2" id="KW-1133">Transmembrane helix</keyword>
<feature type="region of interest" description="Disordered" evidence="1">
    <location>
        <begin position="189"/>
        <end position="208"/>
    </location>
</feature>
<feature type="region of interest" description="Disordered" evidence="1">
    <location>
        <begin position="1094"/>
        <end position="1137"/>
    </location>
</feature>
<sequence length="1137" mass="125713">MQPRYYNELDHLRTASQRPQPSRSLDRPSLTTTATSPILRTHTRTQSAISPEQSIEQSDSKGKSHGFDRNGGGGGGGGGGWLEPSAPVQLTASTSSPSFPHPNTQYLTTSSATTGLKAATTTTKDAIDGGHTKGKLGAVSNEDILKLTHLTNQLPEVSRKHNHIQKRPKQLKRQSCLEEDALEVPDADHQHYQHQTSDIPNNSQTTDAGFADLLNQDFIKSSSSPASDTIITGNPSAFSTDTDDSQFSFHSSNINNQSNHNHNTTGTDPPPTEQPWPTNQNVLATTTNPCIDLNLTPSSSQDSRSNRRSWYKTLMKRDKKGKAKSDDSPMTNNDELALDSNYDDADADASPIHTIHQQHKPTTTIDSNNHEFTNHRSQTHPVVDTTTNRLIPPLASPRKQHTHLSIRRLRLPSRHRHSTYKSKEPHKADIKNGTDTTQESHAIGGNKRLTSGMNRGDRKLRLRLYSRRHSFDNMREYDLVPGGTPTDGLADTTTPPNSINMDRSNSQQQQQQQQSSLSSSSSPPRPSSIPPPTNVPSTYLVDTSPWSASSVIPSISTSSPAYNATSALALDTSKPEIDDLSSIDDSFQQDTPDLGDIDPLKRKQPTHLSQIKGADDFRLPPDDALDPPQQVMKRVLYFDYHSLPGVNMLGEPKGVKALVKAMIDNGYGTITERRIIPDDDEDDDDDDDDDDEDDDDDNGLEDDIVANDNDDDNDDSNGNAEEADADDNDPIPPIEASKIITGDTSYYWASLKTKTRQIVEIRVDEDNDLGFIKLSQLTDEASHVKGALVNLYVSFLAPGKTEDDLAMHIQDSSILCKNVNDRLLSLDPFIDNAKAFLKERKQEYRAFVPMEESSNDMRALRKQSDPDAGVRFASADSSRSSSLPSIAPLSPQNQDPLTSSLSSSSLVSTATTTTTATVRPPSLSSSHRSGSSTFQQSLWNYVPYQEYNAYEYRQDQLKDAVSDLRRGIDEFKRSLLETEELVHGVQIDMNDTKAKMDTYLKDVPETHYSELKRLEISIESILANRAKSRGMELLYWLLTALLTGCAFLLWAIICVLKLGQTAISFPRKMFKAFNEHMEERNKVVKQAGMRIVAKGADRPPSFSSSRPSLTPSVDQPPVRPPGSSRRRSSRRASVPSK</sequence>
<feature type="compositionally biased region" description="Low complexity" evidence="1">
    <location>
        <begin position="873"/>
        <end position="891"/>
    </location>
</feature>
<reference evidence="3" key="1">
    <citation type="submission" date="2016-04" db="EMBL/GenBank/DDBJ databases">
        <authorList>
            <person name="Evans L.H."/>
            <person name="Alamgir A."/>
            <person name="Owens N."/>
            <person name="Weber N.D."/>
            <person name="Virtaneva K."/>
            <person name="Barbian K."/>
            <person name="Babar A."/>
            <person name="Rosenke K."/>
        </authorList>
    </citation>
    <scope>NUCLEOTIDE SEQUENCE [LARGE SCALE GENOMIC DNA]</scope>
    <source>
        <strain evidence="3">CBS 101.48</strain>
    </source>
</reference>
<organism evidence="3">
    <name type="scientific">Absidia glauca</name>
    <name type="common">Pin mould</name>
    <dbReference type="NCBI Taxonomy" id="4829"/>
    <lineage>
        <taxon>Eukaryota</taxon>
        <taxon>Fungi</taxon>
        <taxon>Fungi incertae sedis</taxon>
        <taxon>Mucoromycota</taxon>
        <taxon>Mucoromycotina</taxon>
        <taxon>Mucoromycetes</taxon>
        <taxon>Mucorales</taxon>
        <taxon>Cunninghamellaceae</taxon>
        <taxon>Absidia</taxon>
    </lineage>
</organism>
<dbReference type="InParanoid" id="A0A163J0D0"/>